<keyword evidence="5 7" id="KW-0067">ATP-binding</keyword>
<dbReference type="GO" id="GO:0009423">
    <property type="term" value="P:chorismate biosynthetic process"/>
    <property type="evidence" value="ECO:0007669"/>
    <property type="project" value="UniProtKB-UniRule"/>
</dbReference>
<feature type="binding site" evidence="7">
    <location>
        <position position="32"/>
    </location>
    <ligand>
        <name>substrate</name>
    </ligand>
</feature>
<dbReference type="GO" id="GO:0004765">
    <property type="term" value="F:shikimate kinase activity"/>
    <property type="evidence" value="ECO:0007669"/>
    <property type="project" value="UniProtKB-UniRule"/>
</dbReference>
<comment type="catalytic activity">
    <reaction evidence="7">
        <text>shikimate + ATP = 3-phosphoshikimate + ADP + H(+)</text>
        <dbReference type="Rhea" id="RHEA:13121"/>
        <dbReference type="ChEBI" id="CHEBI:15378"/>
        <dbReference type="ChEBI" id="CHEBI:30616"/>
        <dbReference type="ChEBI" id="CHEBI:36208"/>
        <dbReference type="ChEBI" id="CHEBI:145989"/>
        <dbReference type="ChEBI" id="CHEBI:456216"/>
        <dbReference type="EC" id="2.7.1.71"/>
    </reaction>
</comment>
<keyword evidence="2 7" id="KW-0808">Transferase</keyword>
<dbReference type="GO" id="GO:0009073">
    <property type="term" value="P:aromatic amino acid family biosynthetic process"/>
    <property type="evidence" value="ECO:0007669"/>
    <property type="project" value="UniProtKB-KW"/>
</dbReference>
<dbReference type="Proteomes" id="UP000245133">
    <property type="component" value="Unassembled WGS sequence"/>
</dbReference>
<evidence type="ECO:0000313" key="9">
    <source>
        <dbReference type="Proteomes" id="UP000245133"/>
    </source>
</evidence>
<keyword evidence="4 7" id="KW-0418">Kinase</keyword>
<dbReference type="CDD" id="cd00464">
    <property type="entry name" value="SK"/>
    <property type="match status" value="1"/>
</dbReference>
<dbReference type="GO" id="GO:0008652">
    <property type="term" value="P:amino acid biosynthetic process"/>
    <property type="evidence" value="ECO:0007669"/>
    <property type="project" value="UniProtKB-KW"/>
</dbReference>
<dbReference type="EC" id="2.7.1.71" evidence="7"/>
<comment type="subunit">
    <text evidence="7">Monomer.</text>
</comment>
<comment type="pathway">
    <text evidence="7">Metabolic intermediate biosynthesis; chorismate biosynthesis; chorismate from D-erythrose 4-phosphate and phosphoenolpyruvate: step 5/7.</text>
</comment>
<feature type="binding site" evidence="7">
    <location>
        <position position="14"/>
    </location>
    <ligand>
        <name>Mg(2+)</name>
        <dbReference type="ChEBI" id="CHEBI:18420"/>
    </ligand>
</feature>
<name>A0A2P2E4R0_9LEPT</name>
<evidence type="ECO:0000256" key="2">
    <source>
        <dbReference type="ARBA" id="ARBA00022679"/>
    </source>
</evidence>
<evidence type="ECO:0000256" key="3">
    <source>
        <dbReference type="ARBA" id="ARBA00022741"/>
    </source>
</evidence>
<dbReference type="OrthoDB" id="9800332at2"/>
<keyword evidence="9" id="KW-1185">Reference proteome</keyword>
<comment type="caution">
    <text evidence="7">Lacks conserved residue(s) required for the propagation of feature annotation.</text>
</comment>
<sequence length="175" mass="19838">MNLILIGPRGVGKSKVSRSLSKLLQFPVVSTDSVAVYEEGGLSIPEIVNKHGWKHFRELEYQILKKLEYAHNLILDCGGGILFDLAEDETEIISQRKLHLLRKIGKIILLERDFDELVGKVIGDKTRPDLSNKKAYSEILTKRLPLYREAAHHICQADGKSKEEIAKEIKKLLLL</sequence>
<feature type="binding site" evidence="7">
    <location>
        <begin position="10"/>
        <end position="15"/>
    </location>
    <ligand>
        <name>ATP</name>
        <dbReference type="ChEBI" id="CHEBI:30616"/>
    </ligand>
</feature>
<dbReference type="GO" id="GO:0005829">
    <property type="term" value="C:cytosol"/>
    <property type="evidence" value="ECO:0007669"/>
    <property type="project" value="TreeGrafter"/>
</dbReference>
<dbReference type="PRINTS" id="PR01100">
    <property type="entry name" value="SHIKIMTKNASE"/>
</dbReference>
<dbReference type="HAMAP" id="MF_00109">
    <property type="entry name" value="Shikimate_kinase"/>
    <property type="match status" value="1"/>
</dbReference>
<keyword evidence="3 7" id="KW-0547">Nucleotide-binding</keyword>
<evidence type="ECO:0000256" key="4">
    <source>
        <dbReference type="ARBA" id="ARBA00022777"/>
    </source>
</evidence>
<feature type="binding site" evidence="7">
    <location>
        <position position="57"/>
    </location>
    <ligand>
        <name>substrate</name>
    </ligand>
</feature>
<dbReference type="SUPFAM" id="SSF52540">
    <property type="entry name" value="P-loop containing nucleoside triphosphate hydrolases"/>
    <property type="match status" value="1"/>
</dbReference>
<dbReference type="InterPro" id="IPR027417">
    <property type="entry name" value="P-loop_NTPase"/>
</dbReference>
<keyword evidence="7" id="KW-0963">Cytoplasm</keyword>
<evidence type="ECO:0000256" key="5">
    <source>
        <dbReference type="ARBA" id="ARBA00022840"/>
    </source>
</evidence>
<evidence type="ECO:0000256" key="7">
    <source>
        <dbReference type="HAMAP-Rule" id="MF_00109"/>
    </source>
</evidence>
<keyword evidence="7" id="KW-0479">Metal-binding</keyword>
<dbReference type="UniPathway" id="UPA00053">
    <property type="reaction ID" value="UER00088"/>
</dbReference>
<comment type="subcellular location">
    <subcellularLocation>
        <location evidence="7">Cytoplasm</location>
    </subcellularLocation>
</comment>
<keyword evidence="6 7" id="KW-0057">Aromatic amino acid biosynthesis</keyword>
<dbReference type="AlphaFoldDB" id="A0A2P2E4R0"/>
<dbReference type="EMBL" id="BFBB01000009">
    <property type="protein sequence ID" value="GBF51867.1"/>
    <property type="molecule type" value="Genomic_DNA"/>
</dbReference>
<comment type="similarity">
    <text evidence="7">Belongs to the shikimate kinase family.</text>
</comment>
<dbReference type="GO" id="GO:0005524">
    <property type="term" value="F:ATP binding"/>
    <property type="evidence" value="ECO:0007669"/>
    <property type="project" value="UniProtKB-UniRule"/>
</dbReference>
<dbReference type="Gene3D" id="3.40.50.300">
    <property type="entry name" value="P-loop containing nucleotide triphosphate hydrolases"/>
    <property type="match status" value="1"/>
</dbReference>
<organism evidence="8 9">
    <name type="scientific">Leptospira ryugenii</name>
    <dbReference type="NCBI Taxonomy" id="1917863"/>
    <lineage>
        <taxon>Bacteria</taxon>
        <taxon>Pseudomonadati</taxon>
        <taxon>Spirochaetota</taxon>
        <taxon>Spirochaetia</taxon>
        <taxon>Leptospirales</taxon>
        <taxon>Leptospiraceae</taxon>
        <taxon>Leptospira</taxon>
    </lineage>
</organism>
<comment type="cofactor">
    <cofactor evidence="7">
        <name>Mg(2+)</name>
        <dbReference type="ChEBI" id="CHEBI:18420"/>
    </cofactor>
    <text evidence="7">Binds 1 Mg(2+) ion per subunit.</text>
</comment>
<gene>
    <name evidence="7 8" type="primary">aroK</name>
    <name evidence="8" type="ORF">LPTSP4_34050</name>
</gene>
<dbReference type="PANTHER" id="PTHR21087:SF16">
    <property type="entry name" value="SHIKIMATE KINASE 1, CHLOROPLASTIC"/>
    <property type="match status" value="1"/>
</dbReference>
<dbReference type="InterPro" id="IPR000623">
    <property type="entry name" value="Shikimate_kinase/TSH1"/>
</dbReference>
<keyword evidence="7" id="KW-0460">Magnesium</keyword>
<evidence type="ECO:0000313" key="8">
    <source>
        <dbReference type="EMBL" id="GBF51867.1"/>
    </source>
</evidence>
<dbReference type="InterPro" id="IPR031322">
    <property type="entry name" value="Shikimate/glucono_kinase"/>
</dbReference>
<feature type="binding site" evidence="7">
    <location>
        <position position="127"/>
    </location>
    <ligand>
        <name>ATP</name>
        <dbReference type="ChEBI" id="CHEBI:30616"/>
    </ligand>
</feature>
<evidence type="ECO:0000256" key="6">
    <source>
        <dbReference type="ARBA" id="ARBA00023141"/>
    </source>
</evidence>
<proteinExistence type="inferred from homology"/>
<feature type="binding site" evidence="7">
    <location>
        <position position="79"/>
    </location>
    <ligand>
        <name>substrate</name>
    </ligand>
</feature>
<feature type="binding site" evidence="7">
    <location>
        <position position="143"/>
    </location>
    <ligand>
        <name>substrate</name>
    </ligand>
</feature>
<protein>
    <recommendedName>
        <fullName evidence="7">Shikimate kinase</fullName>
        <shortName evidence="7">SK</shortName>
        <ecNumber evidence="7">2.7.1.71</ecNumber>
    </recommendedName>
</protein>
<dbReference type="Pfam" id="PF01202">
    <property type="entry name" value="SKI"/>
    <property type="match status" value="1"/>
</dbReference>
<comment type="caution">
    <text evidence="8">The sequence shown here is derived from an EMBL/GenBank/DDBJ whole genome shotgun (WGS) entry which is preliminary data.</text>
</comment>
<dbReference type="RefSeq" id="WP_108978259.1">
    <property type="nucleotide sequence ID" value="NZ_BFBB01000009.1"/>
</dbReference>
<dbReference type="PANTHER" id="PTHR21087">
    <property type="entry name" value="SHIKIMATE KINASE"/>
    <property type="match status" value="1"/>
</dbReference>
<keyword evidence="1 7" id="KW-0028">Amino-acid biosynthesis</keyword>
<reference evidence="8 9" key="1">
    <citation type="submission" date="2018-02" db="EMBL/GenBank/DDBJ databases">
        <title>Novel Leptospira species isolated from soil and water in Japan.</title>
        <authorList>
            <person name="Nakao R."/>
            <person name="Masuzawa T."/>
        </authorList>
    </citation>
    <scope>NUCLEOTIDE SEQUENCE [LARGE SCALE GENOMIC DNA]</scope>
    <source>
        <strain evidence="8 9">YH101</strain>
    </source>
</reference>
<accession>A0A2P2E4R0</accession>
<dbReference type="GO" id="GO:0000287">
    <property type="term" value="F:magnesium ion binding"/>
    <property type="evidence" value="ECO:0007669"/>
    <property type="project" value="UniProtKB-UniRule"/>
</dbReference>
<comment type="function">
    <text evidence="7">Catalyzes the specific phosphorylation of the 3-hydroxyl group of shikimic acid using ATP as a cosubstrate.</text>
</comment>
<evidence type="ECO:0000256" key="1">
    <source>
        <dbReference type="ARBA" id="ARBA00022605"/>
    </source>
</evidence>